<accession>A0AAD6Q9H7</accession>
<proteinExistence type="predicted"/>
<evidence type="ECO:0000256" key="1">
    <source>
        <dbReference type="SAM" id="MobiDB-lite"/>
    </source>
</evidence>
<protein>
    <submittedName>
        <fullName evidence="2">Uncharacterized protein</fullName>
    </submittedName>
</protein>
<gene>
    <name evidence="2" type="ORF">NC653_025815</name>
</gene>
<organism evidence="2 3">
    <name type="scientific">Populus alba x Populus x berolinensis</name>
    <dbReference type="NCBI Taxonomy" id="444605"/>
    <lineage>
        <taxon>Eukaryota</taxon>
        <taxon>Viridiplantae</taxon>
        <taxon>Streptophyta</taxon>
        <taxon>Embryophyta</taxon>
        <taxon>Tracheophyta</taxon>
        <taxon>Spermatophyta</taxon>
        <taxon>Magnoliopsida</taxon>
        <taxon>eudicotyledons</taxon>
        <taxon>Gunneridae</taxon>
        <taxon>Pentapetalae</taxon>
        <taxon>rosids</taxon>
        <taxon>fabids</taxon>
        <taxon>Malpighiales</taxon>
        <taxon>Salicaceae</taxon>
        <taxon>Saliceae</taxon>
        <taxon>Populus</taxon>
    </lineage>
</organism>
<feature type="compositionally biased region" description="Basic and acidic residues" evidence="1">
    <location>
        <begin position="37"/>
        <end position="68"/>
    </location>
</feature>
<dbReference type="Proteomes" id="UP001164929">
    <property type="component" value="Chromosome 10"/>
</dbReference>
<name>A0AAD6Q9H7_9ROSI</name>
<reference evidence="2" key="1">
    <citation type="journal article" date="2023" name="Mol. Ecol. Resour.">
        <title>Chromosome-level genome assembly of a triploid poplar Populus alba 'Berolinensis'.</title>
        <authorList>
            <person name="Chen S."/>
            <person name="Yu Y."/>
            <person name="Wang X."/>
            <person name="Wang S."/>
            <person name="Zhang T."/>
            <person name="Zhou Y."/>
            <person name="He R."/>
            <person name="Meng N."/>
            <person name="Wang Y."/>
            <person name="Liu W."/>
            <person name="Liu Z."/>
            <person name="Liu J."/>
            <person name="Guo Q."/>
            <person name="Huang H."/>
            <person name="Sederoff R.R."/>
            <person name="Wang G."/>
            <person name="Qu G."/>
            <person name="Chen S."/>
        </authorList>
    </citation>
    <scope>NUCLEOTIDE SEQUENCE</scope>
    <source>
        <strain evidence="2">SC-2020</strain>
    </source>
</reference>
<feature type="compositionally biased region" description="Basic and acidic residues" evidence="1">
    <location>
        <begin position="1"/>
        <end position="17"/>
    </location>
</feature>
<comment type="caution">
    <text evidence="2">The sequence shown here is derived from an EMBL/GenBank/DDBJ whole genome shotgun (WGS) entry which is preliminary data.</text>
</comment>
<feature type="region of interest" description="Disordered" evidence="1">
    <location>
        <begin position="1"/>
        <end position="88"/>
    </location>
</feature>
<dbReference type="EMBL" id="JAQIZT010000010">
    <property type="protein sequence ID" value="KAJ6982820.1"/>
    <property type="molecule type" value="Genomic_DNA"/>
</dbReference>
<evidence type="ECO:0000313" key="2">
    <source>
        <dbReference type="EMBL" id="KAJ6982820.1"/>
    </source>
</evidence>
<feature type="compositionally biased region" description="Basic residues" evidence="1">
    <location>
        <begin position="75"/>
        <end position="88"/>
    </location>
</feature>
<dbReference type="AlphaFoldDB" id="A0AAD6Q9H7"/>
<keyword evidence="3" id="KW-1185">Reference proteome</keyword>
<evidence type="ECO:0000313" key="3">
    <source>
        <dbReference type="Proteomes" id="UP001164929"/>
    </source>
</evidence>
<sequence length="88" mass="10370">MEINVPHDREARMHEQKPFSGLIKAREGHGKGGILNEKTREGQRNEQRKPARKEPNKPKEGQEPEKKTGGTQRKNEHRRQRTRARKQR</sequence>